<dbReference type="AlphaFoldDB" id="A0A540VPK5"/>
<dbReference type="Pfam" id="PF05135">
    <property type="entry name" value="Phage_connect_1"/>
    <property type="match status" value="1"/>
</dbReference>
<protein>
    <recommendedName>
        <fullName evidence="3">Phage gp6-like head-tail connector protein</fullName>
    </recommendedName>
</protein>
<gene>
    <name evidence="1" type="ORF">FKY71_12680</name>
</gene>
<organism evidence="1 2">
    <name type="scientific">Spiribacter salinus</name>
    <dbReference type="NCBI Taxonomy" id="1335746"/>
    <lineage>
        <taxon>Bacteria</taxon>
        <taxon>Pseudomonadati</taxon>
        <taxon>Pseudomonadota</taxon>
        <taxon>Gammaproteobacteria</taxon>
        <taxon>Chromatiales</taxon>
        <taxon>Ectothiorhodospiraceae</taxon>
        <taxon>Spiribacter</taxon>
    </lineage>
</organism>
<sequence>MDWRLQRVTEPARVVEASVVKQHLRVDTSVEDTLIERYIDAAVASIEGQYGIGVLMNEQQWKAFFDRFYGIIRLPLFPVKSIDAIKYIDQDGDEQTLDASVYRVDTVSNPARITTEFNQTWPITRAREPNAVTVEFTGGFDTVPKDLEQAVILFASHLFENRQPVVEGTRRELPMAVEAILSRYRVPGIG</sequence>
<accession>A0A540VPK5</accession>
<dbReference type="Gene3D" id="1.10.3230.30">
    <property type="entry name" value="Phage gp6-like head-tail connector protein"/>
    <property type="match status" value="1"/>
</dbReference>
<evidence type="ECO:0000313" key="1">
    <source>
        <dbReference type="EMBL" id="TQE98658.1"/>
    </source>
</evidence>
<proteinExistence type="predicted"/>
<dbReference type="NCBIfam" id="TIGR01560">
    <property type="entry name" value="put_DNA_pack"/>
    <property type="match status" value="2"/>
</dbReference>
<reference evidence="1 2" key="1">
    <citation type="submission" date="2019-06" db="EMBL/GenBank/DDBJ databases">
        <title>Metagenome assembled Genome of Spiribacter salinus SL48-SHIP from the microbial mat of Salt Lake 48 (Novosibirsk region, Russia).</title>
        <authorList>
            <person name="Shipova A."/>
            <person name="Rozanov A.S."/>
            <person name="Bryanskaya A.V."/>
            <person name="Peltek S.E."/>
        </authorList>
    </citation>
    <scope>NUCLEOTIDE SEQUENCE [LARGE SCALE GENOMIC DNA]</scope>
    <source>
        <strain evidence="1">SL48-SHIP-2</strain>
    </source>
</reference>
<dbReference type="InterPro" id="IPR021146">
    <property type="entry name" value="Phage_gp6-like_head-tail"/>
</dbReference>
<dbReference type="NCBIfam" id="TIGR02215">
    <property type="entry name" value="phage_chp_gp8"/>
    <property type="match status" value="1"/>
</dbReference>
<dbReference type="InterPro" id="IPR011738">
    <property type="entry name" value="Phage_CHP"/>
</dbReference>
<dbReference type="EMBL" id="VIFK01000159">
    <property type="protein sequence ID" value="TQE98658.1"/>
    <property type="molecule type" value="Genomic_DNA"/>
</dbReference>
<dbReference type="CDD" id="cd08054">
    <property type="entry name" value="gp6"/>
    <property type="match status" value="1"/>
</dbReference>
<evidence type="ECO:0000313" key="2">
    <source>
        <dbReference type="Proteomes" id="UP000315400"/>
    </source>
</evidence>
<name>A0A540VPK5_9GAMM</name>
<dbReference type="InterPro" id="IPR006450">
    <property type="entry name" value="Phage_HK97_gp6-like"/>
</dbReference>
<dbReference type="Proteomes" id="UP000315400">
    <property type="component" value="Unassembled WGS sequence"/>
</dbReference>
<evidence type="ECO:0008006" key="3">
    <source>
        <dbReference type="Google" id="ProtNLM"/>
    </source>
</evidence>
<comment type="caution">
    <text evidence="1">The sequence shown here is derived from an EMBL/GenBank/DDBJ whole genome shotgun (WGS) entry which is preliminary data.</text>
</comment>